<dbReference type="EMBL" id="VTPC01015121">
    <property type="protein sequence ID" value="KAF2892053.1"/>
    <property type="molecule type" value="Genomic_DNA"/>
</dbReference>
<accession>A0A8K0CWI6</accession>
<dbReference type="AlphaFoldDB" id="A0A8K0CWI6"/>
<protein>
    <submittedName>
        <fullName evidence="2">Uncharacterized protein</fullName>
    </submittedName>
</protein>
<evidence type="ECO:0000313" key="3">
    <source>
        <dbReference type="Proteomes" id="UP000801492"/>
    </source>
</evidence>
<feature type="region of interest" description="Disordered" evidence="1">
    <location>
        <begin position="58"/>
        <end position="96"/>
    </location>
</feature>
<organism evidence="2 3">
    <name type="scientific">Ignelater luminosus</name>
    <name type="common">Cucubano</name>
    <name type="synonym">Pyrophorus luminosus</name>
    <dbReference type="NCBI Taxonomy" id="2038154"/>
    <lineage>
        <taxon>Eukaryota</taxon>
        <taxon>Metazoa</taxon>
        <taxon>Ecdysozoa</taxon>
        <taxon>Arthropoda</taxon>
        <taxon>Hexapoda</taxon>
        <taxon>Insecta</taxon>
        <taxon>Pterygota</taxon>
        <taxon>Neoptera</taxon>
        <taxon>Endopterygota</taxon>
        <taxon>Coleoptera</taxon>
        <taxon>Polyphaga</taxon>
        <taxon>Elateriformia</taxon>
        <taxon>Elateroidea</taxon>
        <taxon>Elateridae</taxon>
        <taxon>Agrypninae</taxon>
        <taxon>Pyrophorini</taxon>
        <taxon>Ignelater</taxon>
    </lineage>
</organism>
<name>A0A8K0CWI6_IGNLU</name>
<evidence type="ECO:0000313" key="2">
    <source>
        <dbReference type="EMBL" id="KAF2892053.1"/>
    </source>
</evidence>
<comment type="caution">
    <text evidence="2">The sequence shown here is derived from an EMBL/GenBank/DDBJ whole genome shotgun (WGS) entry which is preliminary data.</text>
</comment>
<feature type="compositionally biased region" description="Basic and acidic residues" evidence="1">
    <location>
        <begin position="83"/>
        <end position="96"/>
    </location>
</feature>
<feature type="compositionally biased region" description="Polar residues" evidence="1">
    <location>
        <begin position="71"/>
        <end position="81"/>
    </location>
</feature>
<dbReference type="Proteomes" id="UP000801492">
    <property type="component" value="Unassembled WGS sequence"/>
</dbReference>
<gene>
    <name evidence="2" type="ORF">ILUMI_14120</name>
</gene>
<sequence>MKFLQNKIEHGGQDDRVKAISVFFEAPIYSLPEPEVSCHESMSTTTIMDVNNTFVESPFDSYGVPPRGTGRPSSYSESTRVSPDLRQDHFVELVPN</sequence>
<proteinExistence type="predicted"/>
<reference evidence="2" key="1">
    <citation type="submission" date="2019-08" db="EMBL/GenBank/DDBJ databases">
        <title>The genome of the North American firefly Photinus pyralis.</title>
        <authorList>
            <consortium name="Photinus pyralis genome working group"/>
            <person name="Fallon T.R."/>
            <person name="Sander Lower S.E."/>
            <person name="Weng J.-K."/>
        </authorList>
    </citation>
    <scope>NUCLEOTIDE SEQUENCE</scope>
    <source>
        <strain evidence="2">TRF0915ILg1</strain>
        <tissue evidence="2">Whole body</tissue>
    </source>
</reference>
<keyword evidence="3" id="KW-1185">Reference proteome</keyword>
<evidence type="ECO:0000256" key="1">
    <source>
        <dbReference type="SAM" id="MobiDB-lite"/>
    </source>
</evidence>